<proteinExistence type="predicted"/>
<evidence type="ECO:0000313" key="3">
    <source>
        <dbReference type="EMBL" id="NUB46480.1"/>
    </source>
</evidence>
<dbReference type="InterPro" id="IPR037523">
    <property type="entry name" value="VOC_core"/>
</dbReference>
<dbReference type="RefSeq" id="WP_152828556.1">
    <property type="nucleotide sequence ID" value="NZ_WHUT02000015.1"/>
</dbReference>
<evidence type="ECO:0000256" key="1">
    <source>
        <dbReference type="ARBA" id="ARBA00022723"/>
    </source>
</evidence>
<protein>
    <submittedName>
        <fullName evidence="3">VOC family protein</fullName>
    </submittedName>
</protein>
<dbReference type="CDD" id="cd08343">
    <property type="entry name" value="ED_TypeI_classII_C"/>
    <property type="match status" value="1"/>
</dbReference>
<evidence type="ECO:0000313" key="4">
    <source>
        <dbReference type="Proteomes" id="UP000484076"/>
    </source>
</evidence>
<dbReference type="InterPro" id="IPR029068">
    <property type="entry name" value="Glyas_Bleomycin-R_OHBP_Dase"/>
</dbReference>
<keyword evidence="4" id="KW-1185">Reference proteome</keyword>
<dbReference type="GO" id="GO:0046872">
    <property type="term" value="F:metal ion binding"/>
    <property type="evidence" value="ECO:0007669"/>
    <property type="project" value="UniProtKB-KW"/>
</dbReference>
<dbReference type="Gene3D" id="3.10.180.10">
    <property type="entry name" value="2,3-Dihydroxybiphenyl 1,2-Dioxygenase, domain 1"/>
    <property type="match status" value="2"/>
</dbReference>
<gene>
    <name evidence="3" type="ORF">GEU84_018970</name>
</gene>
<feature type="domain" description="VOC" evidence="2">
    <location>
        <begin position="136"/>
        <end position="249"/>
    </location>
</feature>
<dbReference type="EMBL" id="WHUT02000015">
    <property type="protein sequence ID" value="NUB46480.1"/>
    <property type="molecule type" value="Genomic_DNA"/>
</dbReference>
<name>A0A8X8H3D4_9RHOB</name>
<comment type="caution">
    <text evidence="3">The sequence shown here is derived from an EMBL/GenBank/DDBJ whole genome shotgun (WGS) entry which is preliminary data.</text>
</comment>
<accession>A0A8X8H3D4</accession>
<evidence type="ECO:0000259" key="2">
    <source>
        <dbReference type="PROSITE" id="PS51819"/>
    </source>
</evidence>
<dbReference type="Pfam" id="PF00903">
    <property type="entry name" value="Glyoxalase"/>
    <property type="match status" value="1"/>
</dbReference>
<dbReference type="SUPFAM" id="SSF54593">
    <property type="entry name" value="Glyoxalase/Bleomycin resistance protein/Dihydroxybiphenyl dioxygenase"/>
    <property type="match status" value="1"/>
</dbReference>
<dbReference type="PANTHER" id="PTHR36113">
    <property type="entry name" value="LYASE, PUTATIVE-RELATED-RELATED"/>
    <property type="match status" value="1"/>
</dbReference>
<dbReference type="InterPro" id="IPR004360">
    <property type="entry name" value="Glyas_Fos-R_dOase_dom"/>
</dbReference>
<dbReference type="AlphaFoldDB" id="A0A8X8H3D4"/>
<dbReference type="PANTHER" id="PTHR36113:SF6">
    <property type="entry name" value="FOSFOMYCIN RESISTANCE PROTEIN FOSX"/>
    <property type="match status" value="1"/>
</dbReference>
<sequence>MPKVFKLSHIGLGTSDFSKAHDYYVEKVGLTEVERDDTGAAYLSVGMAHHDVVLHPTSGDGNFVNIGYQLNAGTDLAEFAGMMRDAGTKAERKSDAQPGVADLVEVEAPGSQILQFYGAIENPVPGFSRRGIAPLRLGHIATITPDAERLIAFYRDVLGFAVTDWIGDVATFMTCNHEHHVINILNAPVTKIHHIAFQLHENAEHPRCADFLRASGIQTEWGPSRHTAGHNLAAYHYDPDSHLIELYTDMDIYLPELHQFEPRPWHEELPMTPRRWALEQLSAWDVKFQFDLAKG</sequence>
<dbReference type="Proteomes" id="UP000484076">
    <property type="component" value="Unassembled WGS sequence"/>
</dbReference>
<organism evidence="3 4">
    <name type="scientific">Fertoeibacter niger</name>
    <dbReference type="NCBI Taxonomy" id="2656921"/>
    <lineage>
        <taxon>Bacteria</taxon>
        <taxon>Pseudomonadati</taxon>
        <taxon>Pseudomonadota</taxon>
        <taxon>Alphaproteobacteria</taxon>
        <taxon>Rhodobacterales</taxon>
        <taxon>Paracoccaceae</taxon>
        <taxon>Fertoeibacter</taxon>
    </lineage>
</organism>
<keyword evidence="1" id="KW-0479">Metal-binding</keyword>
<feature type="domain" description="VOC" evidence="2">
    <location>
        <begin position="6"/>
        <end position="119"/>
    </location>
</feature>
<dbReference type="InterPro" id="IPR051332">
    <property type="entry name" value="Fosfomycin_Res_Enzymes"/>
</dbReference>
<dbReference type="PROSITE" id="PS51819">
    <property type="entry name" value="VOC"/>
    <property type="match status" value="2"/>
</dbReference>
<reference evidence="3" key="1">
    <citation type="submission" date="2020-05" db="EMBL/GenBank/DDBJ databases">
        <title>Fertoebacter nigrum gen. nov., sp. nov., a new member of the family Rhodobacteraceae.</title>
        <authorList>
            <person name="Szuroczki S."/>
            <person name="Abbaszade G."/>
            <person name="Buni D."/>
            <person name="Schumann P."/>
            <person name="Toth E."/>
        </authorList>
    </citation>
    <scope>NUCLEOTIDE SEQUENCE</scope>
    <source>
        <strain evidence="3">RG-N-1a</strain>
    </source>
</reference>